<dbReference type="InterPro" id="IPR001557">
    <property type="entry name" value="L-lactate/malate_DH"/>
</dbReference>
<sequence length="320" mass="34558">MSLQARTVGIIGVGHVGAHVGNSLLLQGIADELYLCDIDRHATEAQTQDLSDSLLFCPHNALIRDCGDRYEELASCDIIVNAAGKVALAKENRDGELFFSSDAVHGFAQRIVDAGFKGIWVTIANPCDVVATAFWKLTDYDPARIIGTGTALDSARLRYQIARVARIDPKSIDAYMVGEHGFSGFAAWSGASIGGIPLQALAELDPQRFDLDRDDLGKKALYGGYVTLNGKGCTEYAVANAAARIIAAVFHDEHSVMGASTLLTGQYGQRGIFTSLPCIIGREGIEEVLDPGLDDAEIELFRASCEHIRTNISQISWWPK</sequence>
<dbReference type="EC" id="1.1.1.37" evidence="7"/>
<dbReference type="Gene3D" id="3.90.110.10">
    <property type="entry name" value="Lactate dehydrogenase/glycoside hydrolase, family 4, C-terminal"/>
    <property type="match status" value="1"/>
</dbReference>
<protein>
    <submittedName>
        <fullName evidence="7">Malate dehydrogenase (NAD)</fullName>
        <ecNumber evidence="7">1.1.1.37</ecNumber>
    </submittedName>
</protein>
<dbReference type="OrthoDB" id="9802969at2"/>
<dbReference type="RefSeq" id="WP_013709349.1">
    <property type="nucleotide sequence ID" value="NC_015389.1"/>
</dbReference>
<dbReference type="Proteomes" id="UP000006851">
    <property type="component" value="Chromosome"/>
</dbReference>
<feature type="binding site" evidence="3">
    <location>
        <begin position="123"/>
        <end position="125"/>
    </location>
    <ligand>
        <name>NAD(+)</name>
        <dbReference type="ChEBI" id="CHEBI:57540"/>
    </ligand>
</feature>
<reference evidence="8" key="1">
    <citation type="journal article" date="2013" name="Stand. Genomic Sci.">
        <title>Complete genome sequence of Coriobacterium glomerans type strain (PW2(T)) from the midgut of Pyrrhocoris apterus L. (red soldier bug).</title>
        <authorList>
            <person name="Stackebrandt E."/>
            <person name="Zeytun A."/>
            <person name="Lapidus A."/>
            <person name="Nolan M."/>
            <person name="Lucas S."/>
            <person name="Hammon N."/>
            <person name="Deshpande S."/>
            <person name="Cheng J.F."/>
            <person name="Tapia R."/>
            <person name="Goodwin L.A."/>
            <person name="Pitluck S."/>
            <person name="Liolios K."/>
            <person name="Pagani I."/>
            <person name="Ivanova N."/>
            <person name="Mavromatis K."/>
            <person name="Mikhailova N."/>
            <person name="Huntemann M."/>
            <person name="Pati A."/>
            <person name="Chen A."/>
            <person name="Palaniappan K."/>
            <person name="Chang Y.J."/>
            <person name="Land M."/>
            <person name="Hauser L."/>
            <person name="Rohde M."/>
            <person name="Pukall R."/>
            <person name="Goker M."/>
            <person name="Detter J.C."/>
            <person name="Woyke T."/>
            <person name="Bristow J."/>
            <person name="Eisen J.A."/>
            <person name="Markowitz V."/>
            <person name="Hugenholtz P."/>
            <person name="Kyrpides N.C."/>
            <person name="Klenk H.P."/>
        </authorList>
    </citation>
    <scope>NUCLEOTIDE SEQUENCE</scope>
    <source>
        <strain evidence="8">ATCC 49209 / DSM 20642 / JCM 10262 / PW2</strain>
    </source>
</reference>
<dbReference type="EMBL" id="CP002628">
    <property type="protein sequence ID" value="AEB07607.1"/>
    <property type="molecule type" value="Genomic_DNA"/>
</dbReference>
<dbReference type="eggNOG" id="COG0039">
    <property type="taxonomic scope" value="Bacteria"/>
</dbReference>
<dbReference type="InterPro" id="IPR022383">
    <property type="entry name" value="Lactate/malate_DH_C"/>
</dbReference>
<keyword evidence="3" id="KW-0520">NAD</keyword>
<evidence type="ECO:0000259" key="5">
    <source>
        <dbReference type="Pfam" id="PF00056"/>
    </source>
</evidence>
<organism evidence="7 8">
    <name type="scientific">Coriobacterium glomerans (strain ATCC 49209 / DSM 20642 / JCM 10262 / PW2)</name>
    <dbReference type="NCBI Taxonomy" id="700015"/>
    <lineage>
        <taxon>Bacteria</taxon>
        <taxon>Bacillati</taxon>
        <taxon>Actinomycetota</taxon>
        <taxon>Coriobacteriia</taxon>
        <taxon>Coriobacteriales</taxon>
        <taxon>Coriobacteriaceae</taxon>
        <taxon>Coriobacterium</taxon>
    </lineage>
</organism>
<evidence type="ECO:0000256" key="4">
    <source>
        <dbReference type="RuleBase" id="RU003369"/>
    </source>
</evidence>
<evidence type="ECO:0000259" key="6">
    <source>
        <dbReference type="Pfam" id="PF02866"/>
    </source>
</evidence>
<proteinExistence type="inferred from homology"/>
<feature type="binding site" evidence="3">
    <location>
        <begin position="12"/>
        <end position="17"/>
    </location>
    <ligand>
        <name>NAD(+)</name>
        <dbReference type="ChEBI" id="CHEBI:57540"/>
    </ligand>
</feature>
<comment type="similarity">
    <text evidence="1">Belongs to the LDH/MDH superfamily. LDH family.</text>
</comment>
<dbReference type="Pfam" id="PF00056">
    <property type="entry name" value="Ldh_1_N"/>
    <property type="match status" value="1"/>
</dbReference>
<dbReference type="PANTHER" id="PTHR43128">
    <property type="entry name" value="L-2-HYDROXYCARBOXYLATE DEHYDROGENASE (NAD(P)(+))"/>
    <property type="match status" value="1"/>
</dbReference>
<accession>F2N907</accession>
<keyword evidence="4 7" id="KW-0560">Oxidoreductase</keyword>
<dbReference type="InterPro" id="IPR001236">
    <property type="entry name" value="Lactate/malate_DH_N"/>
</dbReference>
<evidence type="ECO:0000256" key="2">
    <source>
        <dbReference type="PIRSR" id="PIRSR000102-1"/>
    </source>
</evidence>
<dbReference type="Gene3D" id="3.40.50.720">
    <property type="entry name" value="NAD(P)-binding Rossmann-like Domain"/>
    <property type="match status" value="1"/>
</dbReference>
<dbReference type="STRING" id="700015.Corgl_1508"/>
<dbReference type="InterPro" id="IPR036291">
    <property type="entry name" value="NAD(P)-bd_dom_sf"/>
</dbReference>
<dbReference type="AlphaFoldDB" id="F2N907"/>
<dbReference type="InterPro" id="IPR015955">
    <property type="entry name" value="Lactate_DH/Glyco_Ohase_4_C"/>
</dbReference>
<dbReference type="GO" id="GO:0004459">
    <property type="term" value="F:L-lactate dehydrogenase (NAD+) activity"/>
    <property type="evidence" value="ECO:0007669"/>
    <property type="project" value="TreeGrafter"/>
</dbReference>
<gene>
    <name evidence="7" type="ordered locus">Corgl_1508</name>
</gene>
<keyword evidence="8" id="KW-1185">Reference proteome</keyword>
<feature type="active site" description="Proton acceptor" evidence="2">
    <location>
        <position position="180"/>
    </location>
</feature>
<dbReference type="PRINTS" id="PR00086">
    <property type="entry name" value="LLDHDRGNASE"/>
</dbReference>
<evidence type="ECO:0000256" key="1">
    <source>
        <dbReference type="ARBA" id="ARBA00006054"/>
    </source>
</evidence>
<dbReference type="SUPFAM" id="SSF51735">
    <property type="entry name" value="NAD(P)-binding Rossmann-fold domains"/>
    <property type="match status" value="1"/>
</dbReference>
<dbReference type="SUPFAM" id="SSF56327">
    <property type="entry name" value="LDH C-terminal domain-like"/>
    <property type="match status" value="1"/>
</dbReference>
<dbReference type="HOGENOM" id="CLU_045401_1_2_11"/>
<evidence type="ECO:0000313" key="8">
    <source>
        <dbReference type="Proteomes" id="UP000006851"/>
    </source>
</evidence>
<dbReference type="PIRSF" id="PIRSF000102">
    <property type="entry name" value="Lac_mal_DH"/>
    <property type="match status" value="1"/>
</dbReference>
<feature type="domain" description="Lactate/malate dehydrogenase C-terminal" evidence="6">
    <location>
        <begin position="150"/>
        <end position="314"/>
    </location>
</feature>
<dbReference type="GO" id="GO:0006089">
    <property type="term" value="P:lactate metabolic process"/>
    <property type="evidence" value="ECO:0007669"/>
    <property type="project" value="TreeGrafter"/>
</dbReference>
<feature type="domain" description="Lactate/malate dehydrogenase N-terminal" evidence="5">
    <location>
        <begin position="8"/>
        <end position="147"/>
    </location>
</feature>
<dbReference type="GO" id="GO:0030060">
    <property type="term" value="F:L-malate dehydrogenase (NAD+) activity"/>
    <property type="evidence" value="ECO:0007669"/>
    <property type="project" value="UniProtKB-EC"/>
</dbReference>
<dbReference type="KEGG" id="cgo:Corgl_1508"/>
<dbReference type="PANTHER" id="PTHR43128:SF31">
    <property type="entry name" value="L-LACTATE DEHYDROGENASE"/>
    <property type="match status" value="1"/>
</dbReference>
<dbReference type="Pfam" id="PF02866">
    <property type="entry name" value="Ldh_1_C"/>
    <property type="match status" value="1"/>
</dbReference>
<evidence type="ECO:0000256" key="3">
    <source>
        <dbReference type="PIRSR" id="PIRSR000102-3"/>
    </source>
</evidence>
<evidence type="ECO:0000313" key="7">
    <source>
        <dbReference type="EMBL" id="AEB07607.1"/>
    </source>
</evidence>
<feature type="binding site" evidence="3">
    <location>
        <position position="37"/>
    </location>
    <ligand>
        <name>NAD(+)</name>
        <dbReference type="ChEBI" id="CHEBI:57540"/>
    </ligand>
</feature>
<name>F2N907_CORGP</name>